<keyword evidence="1" id="KW-0482">Metalloprotease</keyword>
<sequence>MRLPATIFVLLACCPRFTIPCSPIEGEAGASEGLVKRWFGVPDMPKNGPHVAPYRYRWPATRSDPNTMPVRYCFKDKRSAKNLGKIVLRAVAGWSPAWTDGKNYLSALHIIPDPGCGDEKYCLCGNSNVARDALAISDETRDHDHKWNDGSACQTLSTTSYSYISPGEPSAPSRHYLKFCSYEPTDRNRQEAKAVVYMMHELGHVIGLAHEHQRADRDQYLWYQIKNLDGYEAAIRRVTIDERGYFEDDQTIDQRVKIAARRGHIAKHYFPEAVDYAMSSTFAEGHDEVALLWQAFDGSVRFDFDSIMIYSSDTGAIEPGKKVIFRKDNSQAVYMGGSPDPSKAGISEGDIARVAQIYGAKTEAGEKAKNVKVWGPRTSGPSRQRWK</sequence>
<dbReference type="InterPro" id="IPR001506">
    <property type="entry name" value="Peptidase_M12A"/>
</dbReference>
<evidence type="ECO:0000313" key="6">
    <source>
        <dbReference type="Proteomes" id="UP001302367"/>
    </source>
</evidence>
<evidence type="ECO:0000256" key="1">
    <source>
        <dbReference type="RuleBase" id="RU361183"/>
    </source>
</evidence>
<dbReference type="OrthoDB" id="291007at2759"/>
<organism evidence="3 5">
    <name type="scientific">Cercospora beticola</name>
    <name type="common">Sugarbeet leaf spot fungus</name>
    <dbReference type="NCBI Taxonomy" id="122368"/>
    <lineage>
        <taxon>Eukaryota</taxon>
        <taxon>Fungi</taxon>
        <taxon>Dikarya</taxon>
        <taxon>Ascomycota</taxon>
        <taxon>Pezizomycotina</taxon>
        <taxon>Dothideomycetes</taxon>
        <taxon>Dothideomycetidae</taxon>
        <taxon>Mycosphaerellales</taxon>
        <taxon>Mycosphaerellaceae</taxon>
        <taxon>Cercospora</taxon>
    </lineage>
</organism>
<evidence type="ECO:0000313" key="3">
    <source>
        <dbReference type="EMBL" id="PIA99700.1"/>
    </source>
</evidence>
<evidence type="ECO:0000259" key="2">
    <source>
        <dbReference type="Pfam" id="PF01400"/>
    </source>
</evidence>
<keyword evidence="6" id="KW-1185">Reference proteome</keyword>
<dbReference type="GO" id="GO:0006508">
    <property type="term" value="P:proteolysis"/>
    <property type="evidence" value="ECO:0007669"/>
    <property type="project" value="UniProtKB-KW"/>
</dbReference>
<keyword evidence="1" id="KW-0479">Metal-binding</keyword>
<proteinExistence type="predicted"/>
<reference evidence="3 5" key="1">
    <citation type="submission" date="2015-10" db="EMBL/GenBank/DDBJ databases">
        <title>The cercosporin biosynthetic gene cluster was horizontally transferred to several fungal lineages and shown to be expanded in Cercospora beticola based on microsynteny with recipient genomes.</title>
        <authorList>
            <person name="De Jonge R."/>
            <person name="Ebert M.K."/>
            <person name="Suttle J.C."/>
            <person name="Jurick Ii W.M."/>
            <person name="Secor G.A."/>
            <person name="Thomma B.P."/>
            <person name="Van De Peer Y."/>
            <person name="Bolton M.D."/>
        </authorList>
    </citation>
    <scope>NUCLEOTIDE SEQUENCE [LARGE SCALE GENOMIC DNA]</scope>
    <source>
        <strain evidence="3 5">09-40</strain>
    </source>
</reference>
<feature type="domain" description="Peptidase M12A" evidence="2">
    <location>
        <begin position="197"/>
        <end position="228"/>
    </location>
</feature>
<dbReference type="Proteomes" id="UP001302367">
    <property type="component" value="Chromosome 3"/>
</dbReference>
<accession>A0A2G5I4K2</accession>
<keyword evidence="1" id="KW-0732">Signal</keyword>
<keyword evidence="1" id="KW-0378">Hydrolase</keyword>
<evidence type="ECO:0000313" key="4">
    <source>
        <dbReference type="EMBL" id="WPA99842.1"/>
    </source>
</evidence>
<dbReference type="Pfam" id="PF01400">
    <property type="entry name" value="Astacin"/>
    <property type="match status" value="1"/>
</dbReference>
<protein>
    <recommendedName>
        <fullName evidence="1">Metalloendopeptidase</fullName>
        <ecNumber evidence="1">3.4.24.-</ecNumber>
    </recommendedName>
</protein>
<dbReference type="EC" id="3.4.24.-" evidence="1"/>
<dbReference type="Gene3D" id="3.40.390.10">
    <property type="entry name" value="Collagenase (Catalytic Domain)"/>
    <property type="match status" value="1"/>
</dbReference>
<dbReference type="EMBL" id="LKMD01000101">
    <property type="protein sequence ID" value="PIA99700.1"/>
    <property type="molecule type" value="Genomic_DNA"/>
</dbReference>
<feature type="chain" id="PRO_5033094836" description="Metalloendopeptidase" evidence="1">
    <location>
        <begin position="21"/>
        <end position="387"/>
    </location>
</feature>
<dbReference type="EMBL" id="CP134186">
    <property type="protein sequence ID" value="WPA99842.1"/>
    <property type="molecule type" value="Genomic_DNA"/>
</dbReference>
<dbReference type="PANTHER" id="PTHR10127">
    <property type="entry name" value="DISCOIDIN, CUB, EGF, LAMININ , AND ZINC METALLOPROTEASE DOMAIN CONTAINING"/>
    <property type="match status" value="1"/>
</dbReference>
<name>A0A2G5I4K2_CERBT</name>
<dbReference type="PANTHER" id="PTHR10127:SF850">
    <property type="entry name" value="METALLOENDOPEPTIDASE"/>
    <property type="match status" value="1"/>
</dbReference>
<dbReference type="InterPro" id="IPR024079">
    <property type="entry name" value="MetalloPept_cat_dom_sf"/>
</dbReference>
<keyword evidence="1" id="KW-0862">Zinc</keyword>
<dbReference type="SUPFAM" id="SSF55486">
    <property type="entry name" value="Metalloproteases ('zincins'), catalytic domain"/>
    <property type="match status" value="1"/>
</dbReference>
<dbReference type="AlphaFoldDB" id="A0A2G5I4K2"/>
<dbReference type="GO" id="GO:0046872">
    <property type="term" value="F:metal ion binding"/>
    <property type="evidence" value="ECO:0007669"/>
    <property type="project" value="UniProtKB-KW"/>
</dbReference>
<gene>
    <name evidence="3" type="ORF">CB0940_02697</name>
    <name evidence="4" type="ORF">RHO25_004462</name>
</gene>
<dbReference type="GO" id="GO:0004222">
    <property type="term" value="F:metalloendopeptidase activity"/>
    <property type="evidence" value="ECO:0007669"/>
    <property type="project" value="UniProtKB-UniRule"/>
</dbReference>
<dbReference type="PRINTS" id="PR00480">
    <property type="entry name" value="ASTACIN"/>
</dbReference>
<keyword evidence="1" id="KW-0645">Protease</keyword>
<feature type="signal peptide" evidence="1">
    <location>
        <begin position="1"/>
        <end position="20"/>
    </location>
</feature>
<evidence type="ECO:0000313" key="5">
    <source>
        <dbReference type="Proteomes" id="UP000230605"/>
    </source>
</evidence>
<dbReference type="Proteomes" id="UP000230605">
    <property type="component" value="Chromosome 3"/>
</dbReference>
<reference evidence="4 6" key="2">
    <citation type="submission" date="2023-09" db="EMBL/GenBank/DDBJ databases">
        <title>Complete-Gapless Cercospora beticola genome.</title>
        <authorList>
            <person name="Wyatt N.A."/>
            <person name="Spanner R.E."/>
            <person name="Bolton M.D."/>
        </authorList>
    </citation>
    <scope>NUCLEOTIDE SEQUENCE [LARGE SCALE GENOMIC DNA]</scope>
    <source>
        <strain evidence="4">Cb09-40</strain>
    </source>
</reference>
<comment type="cofactor">
    <cofactor evidence="1">
        <name>Zn(2+)</name>
        <dbReference type="ChEBI" id="CHEBI:29105"/>
    </cofactor>
    <text evidence="1">Binds 1 zinc ion per subunit.</text>
</comment>